<evidence type="ECO:0000313" key="4">
    <source>
        <dbReference type="EMBL" id="VUX34324.1"/>
    </source>
</evidence>
<dbReference type="AlphaFoldDB" id="A0A564VNY2"/>
<evidence type="ECO:0000313" key="5">
    <source>
        <dbReference type="Proteomes" id="UP000345266"/>
    </source>
</evidence>
<dbReference type="PANTHER" id="PTHR38758:SF1">
    <property type="entry name" value="PROTEIN, PUTATIVE-RELATED"/>
    <property type="match status" value="1"/>
</dbReference>
<gene>
    <name evidence="4" type="ORF">BLJG463_01489</name>
</gene>
<feature type="compositionally biased region" description="Low complexity" evidence="1">
    <location>
        <begin position="196"/>
        <end position="207"/>
    </location>
</feature>
<keyword evidence="2" id="KW-0732">Signal</keyword>
<evidence type="ECO:0000256" key="2">
    <source>
        <dbReference type="SAM" id="SignalP"/>
    </source>
</evidence>
<evidence type="ECO:0000259" key="3">
    <source>
        <dbReference type="SMART" id="SM00894"/>
    </source>
</evidence>
<dbReference type="PANTHER" id="PTHR38758">
    <property type="entry name" value="PUTATIVE-RELATED"/>
    <property type="match status" value="1"/>
</dbReference>
<feature type="region of interest" description="Disordered" evidence="1">
    <location>
        <begin position="112"/>
        <end position="208"/>
    </location>
</feature>
<dbReference type="SMART" id="SM00894">
    <property type="entry name" value="Excalibur"/>
    <property type="match status" value="1"/>
</dbReference>
<feature type="compositionally biased region" description="Basic and acidic residues" evidence="1">
    <location>
        <begin position="234"/>
        <end position="247"/>
    </location>
</feature>
<accession>A0A564VNY2</accession>
<proteinExistence type="predicted"/>
<feature type="domain" description="Excalibur calcium-binding" evidence="3">
    <location>
        <begin position="210"/>
        <end position="246"/>
    </location>
</feature>
<organism evidence="4 5">
    <name type="scientific">Bifidobacterium longum subsp. infantis</name>
    <dbReference type="NCBI Taxonomy" id="1682"/>
    <lineage>
        <taxon>Bacteria</taxon>
        <taxon>Bacillati</taxon>
        <taxon>Actinomycetota</taxon>
        <taxon>Actinomycetes</taxon>
        <taxon>Bifidobacteriales</taxon>
        <taxon>Bifidobacteriaceae</taxon>
        <taxon>Bifidobacterium</taxon>
    </lineage>
</organism>
<dbReference type="EMBL" id="CABHNT010000033">
    <property type="protein sequence ID" value="VUX34324.1"/>
    <property type="molecule type" value="Genomic_DNA"/>
</dbReference>
<dbReference type="InterPro" id="IPR008613">
    <property type="entry name" value="Excalibur_Ca-bd_domain"/>
</dbReference>
<feature type="compositionally biased region" description="Basic and acidic residues" evidence="1">
    <location>
        <begin position="114"/>
        <end position="195"/>
    </location>
</feature>
<dbReference type="Proteomes" id="UP000345266">
    <property type="component" value="Unassembled WGS sequence"/>
</dbReference>
<name>A0A564VNY2_BIFLI</name>
<evidence type="ECO:0000256" key="1">
    <source>
        <dbReference type="SAM" id="MobiDB-lite"/>
    </source>
</evidence>
<feature type="region of interest" description="Disordered" evidence="1">
    <location>
        <begin position="225"/>
        <end position="247"/>
    </location>
</feature>
<reference evidence="4 5" key="1">
    <citation type="submission" date="2019-07" db="EMBL/GenBank/DDBJ databases">
        <authorList>
            <person name="Hibberd C M."/>
            <person name="Gehrig L. J."/>
            <person name="Chang H.-W."/>
            <person name="Venkatesh S."/>
        </authorList>
    </citation>
    <scope>NUCLEOTIDE SEQUENCE [LARGE SCALE GENOMIC DNA]</scope>
    <source>
        <strain evidence="4">Bifidobacterium_longum_subsp_infantis_JG_Bg463</strain>
    </source>
</reference>
<feature type="signal peptide" evidence="2">
    <location>
        <begin position="1"/>
        <end position="21"/>
    </location>
</feature>
<dbReference type="Pfam" id="PF05901">
    <property type="entry name" value="Excalibur"/>
    <property type="match status" value="1"/>
</dbReference>
<feature type="chain" id="PRO_5039093687" evidence="2">
    <location>
        <begin position="22"/>
        <end position="247"/>
    </location>
</feature>
<protein>
    <submittedName>
        <fullName evidence="4">Excalibur calcium-binding domain protein</fullName>
    </submittedName>
</protein>
<sequence length="247" mass="26935">MKNRIVASVVAVIFCLIPASCGDSGTASDGKVNPPDSASKLEGKTYRDVVTRFKQAGFTNIETKAQEDLITGWIAKEDEVDKVAIDGKTDFGASDDFDPAAKVVIAYHAFPRNNKNDENGKKKTDRQQREASQKEAEAAKKKAEEEAARRQAEEQEAARKAAEEEAARKAAEEEAARRQAEEQEAARKAAEEEAARQAAEQQTQQQQNVYYPNCTAVKAAGAAPLYQGQPGYNHKLDRDGDGVACEK</sequence>